<evidence type="ECO:0000256" key="1">
    <source>
        <dbReference type="SAM" id="MobiDB-lite"/>
    </source>
</evidence>
<accession>A0A9W8DVB6</accession>
<reference evidence="3" key="1">
    <citation type="submission" date="2022-07" db="EMBL/GenBank/DDBJ databases">
        <title>Phylogenomic reconstructions and comparative analyses of Kickxellomycotina fungi.</title>
        <authorList>
            <person name="Reynolds N.K."/>
            <person name="Stajich J.E."/>
            <person name="Barry K."/>
            <person name="Grigoriev I.V."/>
            <person name="Crous P."/>
            <person name="Smith M.E."/>
        </authorList>
    </citation>
    <scope>NUCLEOTIDE SEQUENCE</scope>
    <source>
        <strain evidence="3">RSA 861</strain>
    </source>
</reference>
<feature type="signal peptide" evidence="2">
    <location>
        <begin position="1"/>
        <end position="20"/>
    </location>
</feature>
<keyword evidence="4" id="KW-1185">Reference proteome</keyword>
<feature type="region of interest" description="Disordered" evidence="1">
    <location>
        <begin position="121"/>
        <end position="148"/>
    </location>
</feature>
<dbReference type="EMBL" id="JANBPT010000114">
    <property type="protein sequence ID" value="KAJ1927524.1"/>
    <property type="molecule type" value="Genomic_DNA"/>
</dbReference>
<protein>
    <submittedName>
        <fullName evidence="3">Uncharacterized protein</fullName>
    </submittedName>
</protein>
<feature type="compositionally biased region" description="Polar residues" evidence="1">
    <location>
        <begin position="133"/>
        <end position="148"/>
    </location>
</feature>
<dbReference type="Proteomes" id="UP001150569">
    <property type="component" value="Unassembled WGS sequence"/>
</dbReference>
<evidence type="ECO:0000313" key="3">
    <source>
        <dbReference type="EMBL" id="KAJ1927524.1"/>
    </source>
</evidence>
<name>A0A9W8DVB6_9FUNG</name>
<dbReference type="AlphaFoldDB" id="A0A9W8DVB6"/>
<organism evidence="3 4">
    <name type="scientific">Tieghemiomyces parasiticus</name>
    <dbReference type="NCBI Taxonomy" id="78921"/>
    <lineage>
        <taxon>Eukaryota</taxon>
        <taxon>Fungi</taxon>
        <taxon>Fungi incertae sedis</taxon>
        <taxon>Zoopagomycota</taxon>
        <taxon>Kickxellomycotina</taxon>
        <taxon>Dimargaritomycetes</taxon>
        <taxon>Dimargaritales</taxon>
        <taxon>Dimargaritaceae</taxon>
        <taxon>Tieghemiomyces</taxon>
    </lineage>
</organism>
<keyword evidence="2" id="KW-0732">Signal</keyword>
<comment type="caution">
    <text evidence="3">The sequence shown here is derived from an EMBL/GenBank/DDBJ whole genome shotgun (WGS) entry which is preliminary data.</text>
</comment>
<gene>
    <name evidence="3" type="ORF">IWQ60_002871</name>
</gene>
<evidence type="ECO:0000256" key="2">
    <source>
        <dbReference type="SAM" id="SignalP"/>
    </source>
</evidence>
<evidence type="ECO:0000313" key="4">
    <source>
        <dbReference type="Proteomes" id="UP001150569"/>
    </source>
</evidence>
<proteinExistence type="predicted"/>
<sequence>MKLVNFFISSLLLLFRAVQASSQNAKTSTFPGEIHALVASHLPLWAQGKYSAAFGAQRAQIECLIPLGKLNKDLDRFANTLKFHDQSWYQRHRNEESRLGEPIQTQATIEDESDIEIEAAEGGLQRDEERNRPTINSAGDATGSVSLASTDPTVTEQIRQALERMNERAWIQRAVAEQQFEVVAGRKAKHDRAVQVERRRRRLRRYLARKYLPAPISDADLTELTVQYQHELGPIFVPFVRTFYYLRILIQRCRQFSITPLGKVYTEHGRLVTYQPYPITVKDTVAPSQPLQPDTPLEIPGLREHAQPVTRRILAAFLPKAFRAFQPELERINRGARVIKLRNLGCGPDPEGQSLHIARALVAGHVDVLVEWCRSFASPMGRYGTALLLSDTREFAPNHVQFTNTIGDLNALVNNLRVTMQQRQQSHRGQLHLTSPDQAAIVPDVIDLYTATRNRPFVGQLEPTRTKLLSELTGTLDMSVAVGLTVMRKLAPLKRFLHARGLLDMKDANGYQNFRWTVLPVMADHYRREDDVVEIIQWYQSFLEEADACRMMATVKYMGWSARTPALRDYVAHCSGRFVTGTQFLNDLPLFIDSDDDLAWLMYDHM</sequence>
<feature type="chain" id="PRO_5040818968" evidence="2">
    <location>
        <begin position="21"/>
        <end position="606"/>
    </location>
</feature>